<evidence type="ECO:0000313" key="6">
    <source>
        <dbReference type="EMBL" id="KAL0579091.1"/>
    </source>
</evidence>
<dbReference type="Pfam" id="PF00743">
    <property type="entry name" value="FMO-like"/>
    <property type="match status" value="1"/>
</dbReference>
<reference evidence="6 7" key="1">
    <citation type="submission" date="2024-02" db="EMBL/GenBank/DDBJ databases">
        <title>A draft genome for the cacao thread blight pathogen Marasmius crinis-equi.</title>
        <authorList>
            <person name="Cohen S.P."/>
            <person name="Baruah I.K."/>
            <person name="Amoako-Attah I."/>
            <person name="Bukari Y."/>
            <person name="Meinhardt L.W."/>
            <person name="Bailey B.A."/>
        </authorList>
    </citation>
    <scope>NUCLEOTIDE SEQUENCE [LARGE SCALE GENOMIC DNA]</scope>
    <source>
        <strain evidence="6 7">GH-76</strain>
    </source>
</reference>
<dbReference type="InterPro" id="IPR020946">
    <property type="entry name" value="Flavin_mOase-like"/>
</dbReference>
<evidence type="ECO:0000313" key="7">
    <source>
        <dbReference type="Proteomes" id="UP001465976"/>
    </source>
</evidence>
<evidence type="ECO:0000256" key="4">
    <source>
        <dbReference type="ARBA" id="ARBA00022857"/>
    </source>
</evidence>
<accession>A0ABR3FUS7</accession>
<sequence>MGSINNPARPKRVLVIGGGPTGLATLSNLLDLGKDVFERVELVERRDDVGGVWYLDPKPSELPPEQKSKPRWPSPSYPGLVGNVLPEFLSFRNAAFPEPPETPHQPFPTLKETHEYLRKFAEPYIRNGNIRLGHEVISVEELPDEAGWRVKLRDWSNGWNGEQRDEIWDAVVIAVGWYDNPVWPGTEGLDVLREKGVATHAKWWRGPEGCEGKRVLVIGNANSSNDVAAHLAAVAQAPVYRSIRRAAFPGFPSLPDERIEDVAPVRKYYISTPSNNKFDVELENGTLIKDLDRVIVGTGYRPFPAFIHVLSSTDTTKLTPVPLMSEEIKPHRIPSLHRHILYAPNPTLAFTGSTMAYTPFTVNDVASAWLALAWTGEIPYPSTIDGRLYFESERLKAIDDGRKEWAENLEKEGLHENRAVPSSLMQYSVLAAAEEDYAGGLREEVVKARPELGKSVEDGGYPLWNDERRVWRERTYPLKFAALKWARENHVKGGTEI</sequence>
<evidence type="ECO:0000256" key="1">
    <source>
        <dbReference type="ARBA" id="ARBA00009183"/>
    </source>
</evidence>
<dbReference type="InterPro" id="IPR000960">
    <property type="entry name" value="Flavin_mOase"/>
</dbReference>
<keyword evidence="7" id="KW-1185">Reference proteome</keyword>
<dbReference type="SUPFAM" id="SSF51905">
    <property type="entry name" value="FAD/NAD(P)-binding domain"/>
    <property type="match status" value="1"/>
</dbReference>
<proteinExistence type="inferred from homology"/>
<dbReference type="InterPro" id="IPR050346">
    <property type="entry name" value="FMO-like"/>
</dbReference>
<comment type="similarity">
    <text evidence="1">Belongs to the FMO family.</text>
</comment>
<keyword evidence="3" id="KW-0274">FAD</keyword>
<dbReference type="InterPro" id="IPR036188">
    <property type="entry name" value="FAD/NAD-bd_sf"/>
</dbReference>
<keyword evidence="4" id="KW-0521">NADP</keyword>
<keyword evidence="5" id="KW-0560">Oxidoreductase</keyword>
<name>A0ABR3FUS7_9AGAR</name>
<evidence type="ECO:0000256" key="2">
    <source>
        <dbReference type="ARBA" id="ARBA00022630"/>
    </source>
</evidence>
<dbReference type="PANTHER" id="PTHR23023">
    <property type="entry name" value="DIMETHYLANILINE MONOOXYGENASE"/>
    <property type="match status" value="1"/>
</dbReference>
<evidence type="ECO:0008006" key="8">
    <source>
        <dbReference type="Google" id="ProtNLM"/>
    </source>
</evidence>
<dbReference type="EMBL" id="JBAHYK010000072">
    <property type="protein sequence ID" value="KAL0579091.1"/>
    <property type="molecule type" value="Genomic_DNA"/>
</dbReference>
<evidence type="ECO:0000256" key="5">
    <source>
        <dbReference type="ARBA" id="ARBA00023002"/>
    </source>
</evidence>
<dbReference type="PRINTS" id="PR00370">
    <property type="entry name" value="FMOXYGENASE"/>
</dbReference>
<protein>
    <recommendedName>
        <fullName evidence="8">FAD/NAD(P)-binding domain-containing protein</fullName>
    </recommendedName>
</protein>
<evidence type="ECO:0000256" key="3">
    <source>
        <dbReference type="ARBA" id="ARBA00022827"/>
    </source>
</evidence>
<keyword evidence="2" id="KW-0285">Flavoprotein</keyword>
<comment type="caution">
    <text evidence="6">The sequence shown here is derived from an EMBL/GenBank/DDBJ whole genome shotgun (WGS) entry which is preliminary data.</text>
</comment>
<dbReference type="Proteomes" id="UP001465976">
    <property type="component" value="Unassembled WGS sequence"/>
</dbReference>
<organism evidence="6 7">
    <name type="scientific">Marasmius crinis-equi</name>
    <dbReference type="NCBI Taxonomy" id="585013"/>
    <lineage>
        <taxon>Eukaryota</taxon>
        <taxon>Fungi</taxon>
        <taxon>Dikarya</taxon>
        <taxon>Basidiomycota</taxon>
        <taxon>Agaricomycotina</taxon>
        <taxon>Agaricomycetes</taxon>
        <taxon>Agaricomycetidae</taxon>
        <taxon>Agaricales</taxon>
        <taxon>Marasmiineae</taxon>
        <taxon>Marasmiaceae</taxon>
        <taxon>Marasmius</taxon>
    </lineage>
</organism>
<gene>
    <name evidence="6" type="ORF">V5O48_002933</name>
</gene>
<dbReference type="Gene3D" id="3.50.50.60">
    <property type="entry name" value="FAD/NAD(P)-binding domain"/>
    <property type="match status" value="2"/>
</dbReference>